<organism evidence="3 4">
    <name type="scientific">Clostridium estertheticum</name>
    <dbReference type="NCBI Taxonomy" id="238834"/>
    <lineage>
        <taxon>Bacteria</taxon>
        <taxon>Bacillati</taxon>
        <taxon>Bacillota</taxon>
        <taxon>Clostridia</taxon>
        <taxon>Eubacteriales</taxon>
        <taxon>Clostridiaceae</taxon>
        <taxon>Clostridium</taxon>
    </lineage>
</organism>
<dbReference type="AlphaFoldDB" id="A0AA47EM75"/>
<name>A0AA47EM75_9CLOT</name>
<evidence type="ECO:0000313" key="4">
    <source>
        <dbReference type="Proteomes" id="UP001164733"/>
    </source>
</evidence>
<dbReference type="RefSeq" id="WP_216125887.1">
    <property type="nucleotide sequence ID" value="NZ_CP086239.1"/>
</dbReference>
<reference evidence="3" key="1">
    <citation type="submission" date="2021-11" db="EMBL/GenBank/DDBJ databases">
        <title>Clostridia strains as spoilage organisms.</title>
        <authorList>
            <person name="Wambui J."/>
            <person name="Stevens M.J.A."/>
            <person name="Stephan R."/>
        </authorList>
    </citation>
    <scope>NUCLEOTIDE SEQUENCE</scope>
    <source>
        <strain evidence="3">CF009</strain>
    </source>
</reference>
<feature type="transmembrane region" description="Helical" evidence="1">
    <location>
        <begin position="125"/>
        <end position="148"/>
    </location>
</feature>
<evidence type="ECO:0000259" key="2">
    <source>
        <dbReference type="Pfam" id="PF07670"/>
    </source>
</evidence>
<feature type="transmembrane region" description="Helical" evidence="1">
    <location>
        <begin position="30"/>
        <end position="50"/>
    </location>
</feature>
<feature type="transmembrane region" description="Helical" evidence="1">
    <location>
        <begin position="71"/>
        <end position="93"/>
    </location>
</feature>
<feature type="transmembrane region" description="Helical" evidence="1">
    <location>
        <begin position="219"/>
        <end position="243"/>
    </location>
</feature>
<keyword evidence="1" id="KW-1133">Transmembrane helix</keyword>
<evidence type="ECO:0000313" key="3">
    <source>
        <dbReference type="EMBL" id="WAG62670.1"/>
    </source>
</evidence>
<dbReference type="InterPro" id="IPR011642">
    <property type="entry name" value="Gate_dom"/>
</dbReference>
<protein>
    <recommendedName>
        <fullName evidence="2">Nucleoside transporter/FeoB GTPase Gate domain-containing protein</fullName>
    </recommendedName>
</protein>
<dbReference type="Proteomes" id="UP001164733">
    <property type="component" value="Chromosome"/>
</dbReference>
<proteinExistence type="predicted"/>
<keyword evidence="1" id="KW-0472">Membrane</keyword>
<sequence length="328" mass="36983">MKVFLYNKNNFFNDVFWAGLKDGFKASLSIIKIMIPISLIITLLKYFGFVNLLGEIVSPLFGFLGLRGESILVLISGYFINCYSAIAVMATLPLSIKEITILSTMILLCHTLPVELAVQKKAGGSFFLIMFIRVFSSLFIGVVLNHIIPNDVNYINIKLHSVAVDNPISFSKIIIGWLIENLIIIKIIIINVCVTIFYKILERYNIIGKVSRTFKYLMFIFGLPEETAFLWIVTNIIGLIYGASMLIDAKNKRSIDDLSLRKLNVSIATCHSLVQETANFLTIGASMIYLIIPRVIISIISVWIYNLFLFLKSSKVQRLKGSISNLLF</sequence>
<dbReference type="Pfam" id="PF07670">
    <property type="entry name" value="Gate"/>
    <property type="match status" value="1"/>
</dbReference>
<dbReference type="EMBL" id="CP086239">
    <property type="protein sequence ID" value="WAG62670.1"/>
    <property type="molecule type" value="Genomic_DNA"/>
</dbReference>
<keyword evidence="1" id="KW-0812">Transmembrane</keyword>
<feature type="domain" description="Nucleoside transporter/FeoB GTPase Gate" evidence="2">
    <location>
        <begin position="28"/>
        <end position="111"/>
    </location>
</feature>
<accession>A0AA47EM75</accession>
<gene>
    <name evidence="3" type="ORF">LL038_10740</name>
</gene>
<feature type="transmembrane region" description="Helical" evidence="1">
    <location>
        <begin position="174"/>
        <end position="198"/>
    </location>
</feature>
<feature type="transmembrane region" description="Helical" evidence="1">
    <location>
        <begin position="287"/>
        <end position="311"/>
    </location>
</feature>
<evidence type="ECO:0000256" key="1">
    <source>
        <dbReference type="SAM" id="Phobius"/>
    </source>
</evidence>